<dbReference type="AlphaFoldDB" id="A0A2I0KXR7"/>
<feature type="compositionally biased region" description="Low complexity" evidence="1">
    <location>
        <begin position="486"/>
        <end position="499"/>
    </location>
</feature>
<evidence type="ECO:0000313" key="3">
    <source>
        <dbReference type="EMBL" id="PKI73247.1"/>
    </source>
</evidence>
<feature type="region of interest" description="Disordered" evidence="1">
    <location>
        <begin position="367"/>
        <end position="393"/>
    </location>
</feature>
<feature type="compositionally biased region" description="Pro residues" evidence="1">
    <location>
        <begin position="21"/>
        <end position="37"/>
    </location>
</feature>
<feature type="region of interest" description="Disordered" evidence="1">
    <location>
        <begin position="482"/>
        <end position="501"/>
    </location>
</feature>
<accession>A0A2I0KXR7</accession>
<dbReference type="PANTHER" id="PTHR33223">
    <property type="entry name" value="CCHC-TYPE DOMAIN-CONTAINING PROTEIN"/>
    <property type="match status" value="1"/>
</dbReference>
<dbReference type="Pfam" id="PF03732">
    <property type="entry name" value="Retrotrans_gag"/>
    <property type="match status" value="1"/>
</dbReference>
<sequence length="526" mass="57612">MTEENRIDISEEVNPTVPAHSQPPPTHASPPPTPAGIPPASTDAPALPTTHALTVHPFTISLPSPPAPTAVPLPTAAFLTSDQVLSAPPPVSMPAPAAVYTPPPTIFPAPSVPAPVHPQVVEPPLYPSLQTHTNLPYQAPPPINTTYLEPGTPTHAPHFASPTHFFLEADAEQKRRLKRMEETIRALQANETRPNASYGDGSLFPSMQFKTYEGTTDPRHHLRHYRGKMLQYWDYEEFVIHSFQDSLAGSALDWFMSLKAEDIPTWVDLSRKFIDQYKYCVEMPSTQLELSTNEMAQGQKFEDYAAKWRAHAAKHIPPISEVQQIQLFHSTLQGVYYSHLLANTSLFSDLIEAGKKLDMGIKLGRMEGPAGKGEGEPSKRTTVGVPSRGGRKGKETAVNVVNLGHPGAQHYSVNLTPAPTAVPAYFPPPPQHQPQSIYYSAPPVLPPMTSQPFVHHYTPAPTPSPQPRPSYITYYSVLRAPPPAQQGPASQGPQVGAAQYRSRKQYTPLPAPLSHIYQQLLAGDQI</sequence>
<keyword evidence="4" id="KW-1185">Reference proteome</keyword>
<feature type="region of interest" description="Disordered" evidence="1">
    <location>
        <begin position="1"/>
        <end position="47"/>
    </location>
</feature>
<reference evidence="3 4" key="1">
    <citation type="submission" date="2017-11" db="EMBL/GenBank/DDBJ databases">
        <title>De-novo sequencing of pomegranate (Punica granatum L.) genome.</title>
        <authorList>
            <person name="Akparov Z."/>
            <person name="Amiraslanov A."/>
            <person name="Hajiyeva S."/>
            <person name="Abbasov M."/>
            <person name="Kaur K."/>
            <person name="Hamwieh A."/>
            <person name="Solovyev V."/>
            <person name="Salamov A."/>
            <person name="Braich B."/>
            <person name="Kosarev P."/>
            <person name="Mahmoud A."/>
            <person name="Hajiyev E."/>
            <person name="Babayeva S."/>
            <person name="Izzatullayeva V."/>
            <person name="Mammadov A."/>
            <person name="Mammadov A."/>
            <person name="Sharifova S."/>
            <person name="Ojaghi J."/>
            <person name="Eynullazada K."/>
            <person name="Bayramov B."/>
            <person name="Abdulazimova A."/>
            <person name="Shahmuradov I."/>
        </authorList>
    </citation>
    <scope>NUCLEOTIDE SEQUENCE [LARGE SCALE GENOMIC DNA]</scope>
    <source>
        <strain evidence="4">cv. AG2017</strain>
        <tissue evidence="3">Leaf</tissue>
    </source>
</reference>
<evidence type="ECO:0000259" key="2">
    <source>
        <dbReference type="Pfam" id="PF03732"/>
    </source>
</evidence>
<proteinExistence type="predicted"/>
<comment type="caution">
    <text evidence="3">The sequence shown here is derived from an EMBL/GenBank/DDBJ whole genome shotgun (WGS) entry which is preliminary data.</text>
</comment>
<name>A0A2I0KXR7_PUNGR</name>
<evidence type="ECO:0000256" key="1">
    <source>
        <dbReference type="SAM" id="MobiDB-lite"/>
    </source>
</evidence>
<dbReference type="InterPro" id="IPR005162">
    <property type="entry name" value="Retrotrans_gag_dom"/>
</dbReference>
<dbReference type="EMBL" id="PGOL01000281">
    <property type="protein sequence ID" value="PKI73247.1"/>
    <property type="molecule type" value="Genomic_DNA"/>
</dbReference>
<dbReference type="Proteomes" id="UP000233551">
    <property type="component" value="Unassembled WGS sequence"/>
</dbReference>
<protein>
    <recommendedName>
        <fullName evidence="2">Retrotransposon gag domain-containing protein</fullName>
    </recommendedName>
</protein>
<gene>
    <name evidence="3" type="ORF">CRG98_006382</name>
</gene>
<feature type="domain" description="Retrotransposon gag" evidence="2">
    <location>
        <begin position="245"/>
        <end position="328"/>
    </location>
</feature>
<evidence type="ECO:0000313" key="4">
    <source>
        <dbReference type="Proteomes" id="UP000233551"/>
    </source>
</evidence>
<dbReference type="PANTHER" id="PTHR33223:SF8">
    <property type="entry name" value="OS04G0172440 PROTEIN"/>
    <property type="match status" value="1"/>
</dbReference>
<organism evidence="3 4">
    <name type="scientific">Punica granatum</name>
    <name type="common">Pomegranate</name>
    <dbReference type="NCBI Taxonomy" id="22663"/>
    <lineage>
        <taxon>Eukaryota</taxon>
        <taxon>Viridiplantae</taxon>
        <taxon>Streptophyta</taxon>
        <taxon>Embryophyta</taxon>
        <taxon>Tracheophyta</taxon>
        <taxon>Spermatophyta</taxon>
        <taxon>Magnoliopsida</taxon>
        <taxon>eudicotyledons</taxon>
        <taxon>Gunneridae</taxon>
        <taxon>Pentapetalae</taxon>
        <taxon>rosids</taxon>
        <taxon>malvids</taxon>
        <taxon>Myrtales</taxon>
        <taxon>Lythraceae</taxon>
        <taxon>Punica</taxon>
    </lineage>
</organism>